<evidence type="ECO:0000259" key="1">
    <source>
        <dbReference type="Pfam" id="PF08818"/>
    </source>
</evidence>
<name>A0A9X1MK32_9BACT</name>
<dbReference type="PIRSF" id="PIRSF021308">
    <property type="entry name" value="UCP021308"/>
    <property type="match status" value="1"/>
</dbReference>
<protein>
    <submittedName>
        <fullName evidence="2">YdeI/OmpD-associated family protein</fullName>
    </submittedName>
</protein>
<dbReference type="InterPro" id="IPR014922">
    <property type="entry name" value="YdhG-like"/>
</dbReference>
<dbReference type="EMBL" id="JAJKFT010000004">
    <property type="protein sequence ID" value="MCC9627752.1"/>
    <property type="molecule type" value="Genomic_DNA"/>
</dbReference>
<dbReference type="InterPro" id="IPR016786">
    <property type="entry name" value="YdeI_bac"/>
</dbReference>
<dbReference type="Gene3D" id="3.90.1150.200">
    <property type="match status" value="1"/>
</dbReference>
<evidence type="ECO:0000313" key="2">
    <source>
        <dbReference type="EMBL" id="MCC9627752.1"/>
    </source>
</evidence>
<dbReference type="AlphaFoldDB" id="A0A9X1MK32"/>
<dbReference type="RefSeq" id="WP_230216397.1">
    <property type="nucleotide sequence ID" value="NZ_JAJKFT010000004.1"/>
</dbReference>
<dbReference type="Proteomes" id="UP001139103">
    <property type="component" value="Unassembled WGS sequence"/>
</dbReference>
<feature type="domain" description="YdhG-like" evidence="1">
    <location>
        <begin position="18"/>
        <end position="115"/>
    </location>
</feature>
<reference evidence="2" key="1">
    <citation type="submission" date="2021-11" db="EMBL/GenBank/DDBJ databases">
        <title>Genome sequence.</title>
        <authorList>
            <person name="Sun Q."/>
        </authorList>
    </citation>
    <scope>NUCLEOTIDE SEQUENCE</scope>
    <source>
        <strain evidence="2">JC732</strain>
    </source>
</reference>
<evidence type="ECO:0000313" key="3">
    <source>
        <dbReference type="Proteomes" id="UP001139103"/>
    </source>
</evidence>
<dbReference type="SUPFAM" id="SSF159888">
    <property type="entry name" value="YdhG-like"/>
    <property type="match status" value="1"/>
</dbReference>
<comment type="caution">
    <text evidence="2">The sequence shown here is derived from an EMBL/GenBank/DDBJ whole genome shotgun (WGS) entry which is preliminary data.</text>
</comment>
<organism evidence="2 3">
    <name type="scientific">Blastopirellula sediminis</name>
    <dbReference type="NCBI Taxonomy" id="2894196"/>
    <lineage>
        <taxon>Bacteria</taxon>
        <taxon>Pseudomonadati</taxon>
        <taxon>Planctomycetota</taxon>
        <taxon>Planctomycetia</taxon>
        <taxon>Pirellulales</taxon>
        <taxon>Pirellulaceae</taxon>
        <taxon>Blastopirellula</taxon>
    </lineage>
</organism>
<proteinExistence type="predicted"/>
<sequence length="195" mass="22164">MSEPNPKVDGYYRKSTQWRAELEELRAIILGCKLTETMKWGCPCYTQDDRNIVLLHEFKEYCAILFFKGALLKDPKQVLIQQTKNTQSARQMRFTSAKEIAPLKSTIKAFVRAAIEVEKAGLKVDFKETAEFEMPAEFQSALKKNAKLKKAFASLTPGRQRAYLLHFAGAKQAKTRESRIEKCTPQILAGKGLND</sequence>
<accession>A0A9X1MK32</accession>
<gene>
    <name evidence="2" type="ORF">LOC68_05045</name>
</gene>
<keyword evidence="3" id="KW-1185">Reference proteome</keyword>
<dbReference type="Pfam" id="PF08818">
    <property type="entry name" value="DUF1801"/>
    <property type="match status" value="1"/>
</dbReference>
<dbReference type="Pfam" id="PF13376">
    <property type="entry name" value="OmdA"/>
    <property type="match status" value="1"/>
</dbReference>